<evidence type="ECO:0000256" key="11">
    <source>
        <dbReference type="ARBA" id="ARBA00023231"/>
    </source>
</evidence>
<keyword evidence="9" id="KW-0408">Iron</keyword>
<dbReference type="GO" id="GO:0016829">
    <property type="term" value="F:lyase activity"/>
    <property type="evidence" value="ECO:0007669"/>
    <property type="project" value="UniProtKB-KW"/>
</dbReference>
<name>A0A6V8LNX5_9BACT</name>
<dbReference type="PROSITE" id="PS51918">
    <property type="entry name" value="RADICAL_SAM"/>
    <property type="match status" value="1"/>
</dbReference>
<keyword evidence="10" id="KW-0411">Iron-sulfur</keyword>
<evidence type="ECO:0000313" key="17">
    <source>
        <dbReference type="Proteomes" id="UP000494245"/>
    </source>
</evidence>
<evidence type="ECO:0000256" key="7">
    <source>
        <dbReference type="ARBA" id="ARBA00022691"/>
    </source>
</evidence>
<dbReference type="InterPro" id="IPR013785">
    <property type="entry name" value="Aldolase_TIM"/>
</dbReference>
<comment type="pathway">
    <text evidence="3">Cofactor biosynthesis; Fe-Mo cofactor biosynthesis.</text>
</comment>
<dbReference type="InterPro" id="IPR058240">
    <property type="entry name" value="rSAM_sf"/>
</dbReference>
<dbReference type="InterPro" id="IPR007197">
    <property type="entry name" value="rSAM"/>
</dbReference>
<gene>
    <name evidence="16" type="primary">nifB_1</name>
    <name evidence="16" type="ORF">NNJEOMEG_00516</name>
</gene>
<dbReference type="CDD" id="cd01335">
    <property type="entry name" value="Radical_SAM"/>
    <property type="match status" value="1"/>
</dbReference>
<reference evidence="16 17" key="2">
    <citation type="submission" date="2020-05" db="EMBL/GenBank/DDBJ databases">
        <title>Draft genome sequence of Desulfovibrio sp. strainFSS-1.</title>
        <authorList>
            <person name="Shimoshige H."/>
            <person name="Kobayashi H."/>
            <person name="Maekawa T."/>
        </authorList>
    </citation>
    <scope>NUCLEOTIDE SEQUENCE [LARGE SCALE GENOMIC DNA]</scope>
    <source>
        <strain evidence="16 17">SIID29052-01</strain>
    </source>
</reference>
<dbReference type="SFLD" id="SFLDS00029">
    <property type="entry name" value="Radical_SAM"/>
    <property type="match status" value="1"/>
</dbReference>
<evidence type="ECO:0000256" key="1">
    <source>
        <dbReference type="ARBA" id="ARBA00001966"/>
    </source>
</evidence>
<dbReference type="Gene3D" id="3.20.20.70">
    <property type="entry name" value="Aldolase class I"/>
    <property type="match status" value="1"/>
</dbReference>
<evidence type="ECO:0000256" key="14">
    <source>
        <dbReference type="ARBA" id="ARBA00032102"/>
    </source>
</evidence>
<feature type="domain" description="Radical SAM core" evidence="15">
    <location>
        <begin position="1"/>
        <end position="240"/>
    </location>
</feature>
<evidence type="ECO:0000256" key="13">
    <source>
        <dbReference type="ARBA" id="ARBA00030926"/>
    </source>
</evidence>
<evidence type="ECO:0000256" key="9">
    <source>
        <dbReference type="ARBA" id="ARBA00023004"/>
    </source>
</evidence>
<dbReference type="Pfam" id="PF04055">
    <property type="entry name" value="Radical_SAM"/>
    <property type="match status" value="1"/>
</dbReference>
<keyword evidence="6" id="KW-0004">4Fe-4S</keyword>
<evidence type="ECO:0000256" key="6">
    <source>
        <dbReference type="ARBA" id="ARBA00022485"/>
    </source>
</evidence>
<organism evidence="16 17">
    <name type="scientific">Fundidesulfovibrio magnetotacticus</name>
    <dbReference type="NCBI Taxonomy" id="2730080"/>
    <lineage>
        <taxon>Bacteria</taxon>
        <taxon>Pseudomonadati</taxon>
        <taxon>Thermodesulfobacteriota</taxon>
        <taxon>Desulfovibrionia</taxon>
        <taxon>Desulfovibrionales</taxon>
        <taxon>Desulfovibrionaceae</taxon>
        <taxon>Fundidesulfovibrio</taxon>
    </lineage>
</organism>
<dbReference type="UniPathway" id="UPA00782"/>
<dbReference type="Proteomes" id="UP000494245">
    <property type="component" value="Unassembled WGS sequence"/>
</dbReference>
<comment type="similarity">
    <text evidence="4">Belongs to the radical SAM superfamily. NifB family.</text>
</comment>
<comment type="function">
    <text evidence="2">Involved in the biosynthesis of the iron-molybdenum cofactor (FeMo-co or M-cluster) found in the dinitrogenase enzyme of the nitrogenase complex in nitrogen-fixing microorganisms. NifB catalyzes the crucial step of radical SAM-dependent carbide insertion that occurs concomitant with the insertion of a 9th sulfur and the rearrangement/coupling of two [4Fe-4S] clusters into a [8Fe-9S-C] cluster, the precursor to the M-cluster.</text>
</comment>
<keyword evidence="8" id="KW-0479">Metal-binding</keyword>
<dbReference type="SUPFAM" id="SSF102114">
    <property type="entry name" value="Radical SAM enzymes"/>
    <property type="match status" value="1"/>
</dbReference>
<dbReference type="InterPro" id="IPR006638">
    <property type="entry name" value="Elp3/MiaA/NifB-like_rSAM"/>
</dbReference>
<dbReference type="SMART" id="SM00729">
    <property type="entry name" value="Elp3"/>
    <property type="match status" value="1"/>
</dbReference>
<evidence type="ECO:0000313" key="16">
    <source>
        <dbReference type="EMBL" id="GFK92690.1"/>
    </source>
</evidence>
<evidence type="ECO:0000256" key="5">
    <source>
        <dbReference type="ARBA" id="ARBA00021702"/>
    </source>
</evidence>
<evidence type="ECO:0000256" key="8">
    <source>
        <dbReference type="ARBA" id="ARBA00022723"/>
    </source>
</evidence>
<protein>
    <recommendedName>
        <fullName evidence="5">FeMo cofactor biosynthesis protein NifB</fullName>
    </recommendedName>
    <alternativeName>
        <fullName evidence="14">Nitrogenase cofactor maturase NifB</fullName>
    </alternativeName>
    <alternativeName>
        <fullName evidence="13">Radical SAM assemblase NifB</fullName>
    </alternativeName>
</protein>
<dbReference type="AlphaFoldDB" id="A0A6V8LNX5"/>
<evidence type="ECO:0000259" key="15">
    <source>
        <dbReference type="PROSITE" id="PS51918"/>
    </source>
</evidence>
<dbReference type="PANTHER" id="PTHR43787">
    <property type="entry name" value="FEMO COFACTOR BIOSYNTHESIS PROTEIN NIFB-RELATED"/>
    <property type="match status" value="1"/>
</dbReference>
<evidence type="ECO:0000256" key="12">
    <source>
        <dbReference type="ARBA" id="ARBA00023239"/>
    </source>
</evidence>
<dbReference type="EMBL" id="BLTE01000001">
    <property type="protein sequence ID" value="GFK92690.1"/>
    <property type="molecule type" value="Genomic_DNA"/>
</dbReference>
<keyword evidence="11" id="KW-0535">Nitrogen fixation</keyword>
<accession>A0A6V8LNX5</accession>
<keyword evidence="7" id="KW-0949">S-adenosyl-L-methionine</keyword>
<evidence type="ECO:0000256" key="2">
    <source>
        <dbReference type="ARBA" id="ARBA00003522"/>
    </source>
</evidence>
<dbReference type="PANTHER" id="PTHR43787:SF13">
    <property type="entry name" value="FEMO COFACTOR BIOSYNTHESIS PROTEIN NIFB"/>
    <property type="match status" value="1"/>
</dbReference>
<dbReference type="GO" id="GO:0051539">
    <property type="term" value="F:4 iron, 4 sulfur cluster binding"/>
    <property type="evidence" value="ECO:0007669"/>
    <property type="project" value="UniProtKB-KW"/>
</dbReference>
<dbReference type="SFLD" id="SFLDG01067">
    <property type="entry name" value="SPASM/twitch_domain_containing"/>
    <property type="match status" value="1"/>
</dbReference>
<comment type="cofactor">
    <cofactor evidence="1">
        <name>[4Fe-4S] cluster</name>
        <dbReference type="ChEBI" id="CHEBI:49883"/>
    </cofactor>
</comment>
<keyword evidence="17" id="KW-1185">Reference proteome</keyword>
<sequence>MHLPVAPACNIACGYCDRRSDCPNECRPGVASRLLSPREAEAALADALARDPRIRVAGVAGPGDPMAMPEAVVETFARIKARFPWLIGCLSTNGLGLPEHVDALARAGVSHVTVTVNAVRPEVGARIYDAVRWQGRELSGQEGAGFLLERQRRGIAACRARGLTVKVNTVLAPGVNDAHVEDVAREAARLGADRMNLIGLIPVPGTRLGDLPAPCPGVLAALRGRCARHLPQMRHCARCRADAAGLLDEAGCC</sequence>
<evidence type="ECO:0000256" key="10">
    <source>
        <dbReference type="ARBA" id="ARBA00023014"/>
    </source>
</evidence>
<proteinExistence type="inferred from homology"/>
<dbReference type="GO" id="GO:0046872">
    <property type="term" value="F:metal ion binding"/>
    <property type="evidence" value="ECO:0007669"/>
    <property type="project" value="UniProtKB-KW"/>
</dbReference>
<comment type="caution">
    <text evidence="16">The sequence shown here is derived from an EMBL/GenBank/DDBJ whole genome shotgun (WGS) entry which is preliminary data.</text>
</comment>
<evidence type="ECO:0000256" key="3">
    <source>
        <dbReference type="ARBA" id="ARBA00005155"/>
    </source>
</evidence>
<reference evidence="16 17" key="1">
    <citation type="submission" date="2020-04" db="EMBL/GenBank/DDBJ databases">
        <authorList>
            <consortium name="Desulfovibrio sp. FSS-1 genome sequencing consortium"/>
            <person name="Shimoshige H."/>
            <person name="Kobayashi H."/>
            <person name="Maekawa T."/>
        </authorList>
    </citation>
    <scope>NUCLEOTIDE SEQUENCE [LARGE SCALE GENOMIC DNA]</scope>
    <source>
        <strain evidence="16 17">SIID29052-01</strain>
    </source>
</reference>
<keyword evidence="12 16" id="KW-0456">Lyase</keyword>
<evidence type="ECO:0000256" key="4">
    <source>
        <dbReference type="ARBA" id="ARBA00006804"/>
    </source>
</evidence>